<accession>A0AAE0TMD3</accession>
<proteinExistence type="predicted"/>
<sequence length="231" mass="27332">MYQDSMHIVEYKEIQDRLAITMLFREMRQEALPMFYGTWHFAIQVDALCARVPEHDSANFLKKQDSMILRKVNLLDKWLSGRGRRRTRRLITVTLNLGYAMFTEPSDQWQNFTDLWQIFQRHAHRHGLSGLGNIHFRSAMHCRVSLVESQDRGVTIHYEGPIAIGVARGRRLWFSRAYGVLNRLRRGEDYDEILNRCTQAFQADIDRKHPIELWFQRIADVLFPEQQQQAA</sequence>
<evidence type="ECO:0000313" key="1">
    <source>
        <dbReference type="EMBL" id="KAK3669350.1"/>
    </source>
</evidence>
<gene>
    <name evidence="1" type="ORF">LTR78_010773</name>
</gene>
<dbReference type="EMBL" id="JAUTXT010000089">
    <property type="protein sequence ID" value="KAK3669350.1"/>
    <property type="molecule type" value="Genomic_DNA"/>
</dbReference>
<dbReference type="AlphaFoldDB" id="A0AAE0TMD3"/>
<comment type="caution">
    <text evidence="1">The sequence shown here is derived from an EMBL/GenBank/DDBJ whole genome shotgun (WGS) entry which is preliminary data.</text>
</comment>
<dbReference type="Proteomes" id="UP001274830">
    <property type="component" value="Unassembled WGS sequence"/>
</dbReference>
<reference evidence="1" key="1">
    <citation type="submission" date="2023-07" db="EMBL/GenBank/DDBJ databases">
        <title>Black Yeasts Isolated from many extreme environments.</title>
        <authorList>
            <person name="Coleine C."/>
            <person name="Stajich J.E."/>
            <person name="Selbmann L."/>
        </authorList>
    </citation>
    <scope>NUCLEOTIDE SEQUENCE</scope>
    <source>
        <strain evidence="1">CCFEE 5485</strain>
    </source>
</reference>
<name>A0AAE0TMD3_9PEZI</name>
<organism evidence="1 2">
    <name type="scientific">Recurvomyces mirabilis</name>
    <dbReference type="NCBI Taxonomy" id="574656"/>
    <lineage>
        <taxon>Eukaryota</taxon>
        <taxon>Fungi</taxon>
        <taxon>Dikarya</taxon>
        <taxon>Ascomycota</taxon>
        <taxon>Pezizomycotina</taxon>
        <taxon>Dothideomycetes</taxon>
        <taxon>Dothideomycetidae</taxon>
        <taxon>Mycosphaerellales</taxon>
        <taxon>Teratosphaeriaceae</taxon>
        <taxon>Recurvomyces</taxon>
    </lineage>
</organism>
<keyword evidence="2" id="KW-1185">Reference proteome</keyword>
<evidence type="ECO:0000313" key="2">
    <source>
        <dbReference type="Proteomes" id="UP001274830"/>
    </source>
</evidence>
<protein>
    <submittedName>
        <fullName evidence="1">Uncharacterized protein</fullName>
    </submittedName>
</protein>